<evidence type="ECO:0000313" key="2">
    <source>
        <dbReference type="EMBL" id="MFC6714923.1"/>
    </source>
</evidence>
<name>A0ABW2AVV9_9MICO</name>
<dbReference type="EMBL" id="JBHSWJ010000002">
    <property type="protein sequence ID" value="MFC6714923.1"/>
    <property type="molecule type" value="Genomic_DNA"/>
</dbReference>
<dbReference type="Pfam" id="PF08378">
    <property type="entry name" value="NERD"/>
    <property type="match status" value="1"/>
</dbReference>
<gene>
    <name evidence="2" type="ORF">ACFQBT_14335</name>
</gene>
<sequence length="235" mass="25823">MLLIRVGESQFAGEKDVAEQLARWTRPSDPAGIALWQPTMPAGCHCDVLVISPGGIVVIEVKGLKEGANGRMPSGPIETPGNGRWVCDGVELELFLQDGSLNPLGQAQNYATNLGQLFREKLEVADLYVRALVLLVKPQYAKGAPVEIAGGIHDYHEGRRGLLSVTTLTHPRASRSFRRYFHRLNERAQITAATALEILELLDVPGFTHESLVAMRFPREKSRYRRSRGTGTAAL</sequence>
<dbReference type="Proteomes" id="UP001596356">
    <property type="component" value="Unassembled WGS sequence"/>
</dbReference>
<proteinExistence type="predicted"/>
<organism evidence="2 3">
    <name type="scientific">Branchiibius cervicis</name>
    <dbReference type="NCBI Taxonomy" id="908252"/>
    <lineage>
        <taxon>Bacteria</taxon>
        <taxon>Bacillati</taxon>
        <taxon>Actinomycetota</taxon>
        <taxon>Actinomycetes</taxon>
        <taxon>Micrococcales</taxon>
        <taxon>Dermacoccaceae</taxon>
        <taxon>Branchiibius</taxon>
    </lineage>
</organism>
<protein>
    <submittedName>
        <fullName evidence="2">Nuclease-related domain-containing protein</fullName>
    </submittedName>
</protein>
<reference evidence="3" key="1">
    <citation type="journal article" date="2019" name="Int. J. Syst. Evol. Microbiol.">
        <title>The Global Catalogue of Microorganisms (GCM) 10K type strain sequencing project: providing services to taxonomists for standard genome sequencing and annotation.</title>
        <authorList>
            <consortium name="The Broad Institute Genomics Platform"/>
            <consortium name="The Broad Institute Genome Sequencing Center for Infectious Disease"/>
            <person name="Wu L."/>
            <person name="Ma J."/>
        </authorList>
    </citation>
    <scope>NUCLEOTIDE SEQUENCE [LARGE SCALE GENOMIC DNA]</scope>
    <source>
        <strain evidence="3">NBRC 106593</strain>
    </source>
</reference>
<feature type="domain" description="NERD" evidence="1">
    <location>
        <begin position="11"/>
        <end position="135"/>
    </location>
</feature>
<accession>A0ABW2AVV9</accession>
<evidence type="ECO:0000313" key="3">
    <source>
        <dbReference type="Proteomes" id="UP001596356"/>
    </source>
</evidence>
<evidence type="ECO:0000259" key="1">
    <source>
        <dbReference type="Pfam" id="PF08378"/>
    </source>
</evidence>
<dbReference type="InterPro" id="IPR011528">
    <property type="entry name" value="NERD"/>
</dbReference>
<comment type="caution">
    <text evidence="2">The sequence shown here is derived from an EMBL/GenBank/DDBJ whole genome shotgun (WGS) entry which is preliminary data.</text>
</comment>
<keyword evidence="3" id="KW-1185">Reference proteome</keyword>
<dbReference type="RefSeq" id="WP_377823654.1">
    <property type="nucleotide sequence ID" value="NZ_JBHSWJ010000002.1"/>
</dbReference>